<dbReference type="GO" id="GO:0006559">
    <property type="term" value="P:L-phenylalanine catabolic process"/>
    <property type="evidence" value="ECO:0007669"/>
    <property type="project" value="UniProtKB-UniPathway"/>
</dbReference>
<evidence type="ECO:0000256" key="9">
    <source>
        <dbReference type="ARBA" id="ARBA00022878"/>
    </source>
</evidence>
<dbReference type="Gene3D" id="2.30.30.230">
    <property type="entry name" value="Fumarylacetoacetase, N-terminal domain"/>
    <property type="match status" value="1"/>
</dbReference>
<keyword evidence="9" id="KW-0828">Tyrosine catabolism</keyword>
<keyword evidence="18" id="KW-1185">Reference proteome</keyword>
<gene>
    <name evidence="17" type="primary">fahA</name>
    <name evidence="17" type="ORF">EXU32_08535</name>
</gene>
<evidence type="ECO:0000256" key="6">
    <source>
        <dbReference type="ARBA" id="ARBA00022801"/>
    </source>
</evidence>
<feature type="binding site" evidence="12">
    <location>
        <position position="141"/>
    </location>
    <ligand>
        <name>substrate</name>
    </ligand>
</feature>
<evidence type="ECO:0000256" key="3">
    <source>
        <dbReference type="ARBA" id="ARBA00004782"/>
    </source>
</evidence>
<keyword evidence="5 13" id="KW-0479">Metal-binding</keyword>
<dbReference type="OrthoDB" id="2273115at2"/>
<dbReference type="GO" id="GO:0046872">
    <property type="term" value="F:metal ion binding"/>
    <property type="evidence" value="ECO:0007669"/>
    <property type="project" value="UniProtKB-KW"/>
</dbReference>
<evidence type="ECO:0000256" key="10">
    <source>
        <dbReference type="ARBA" id="ARBA00023232"/>
    </source>
</evidence>
<proteinExistence type="predicted"/>
<evidence type="ECO:0000256" key="7">
    <source>
        <dbReference type="ARBA" id="ARBA00022837"/>
    </source>
</evidence>
<feature type="binding site" evidence="12">
    <location>
        <position position="238"/>
    </location>
    <ligand>
        <name>substrate</name>
    </ligand>
</feature>
<evidence type="ECO:0000256" key="13">
    <source>
        <dbReference type="PIRSR" id="PIRSR605959-3"/>
    </source>
</evidence>
<evidence type="ECO:0000256" key="12">
    <source>
        <dbReference type="PIRSR" id="PIRSR605959-2"/>
    </source>
</evidence>
<sequence>MTTAAQRFSTTGFGPDHLPYASFSPAGGDPRLGVRLGDLAISLRDLVAAVAAASGPRLLVEAGNAASADDLDPLLAAGHTVWRPLRAWLQEVVTTDGLDGVVEAVATPVSDIELHMPFTVADYVDYYASEHHASNIGKMFRPDQAPLLPNWKHLPVGYHGRAGTVIASGTDIPRPKGLRPEEGGTPSFGPSRRLDIEAELGFVLGGSAPHGEVSVARAGAEHLFGVVLFNDWSARDIQGYEYVPLGPYLGKSFASTISLWVTPWDALAAARVAPPAREHELADYLDDSVDGPWGLDITMEVDLDGQVLSHPPARTLYWTAPQMVAHMSVGGASIRPGDFFGSGTVSGTEVDQRGSFMELSWGGKEPLKLADGREQAFLQDGQTVTLRGTAPGANGSVIDFGECVGTITPATGGTA</sequence>
<evidence type="ECO:0000256" key="11">
    <source>
        <dbReference type="PIRSR" id="PIRSR605959-1"/>
    </source>
</evidence>
<dbReference type="Pfam" id="PF01557">
    <property type="entry name" value="FAA_hydrolase"/>
    <property type="match status" value="1"/>
</dbReference>
<evidence type="ECO:0000256" key="8">
    <source>
        <dbReference type="ARBA" id="ARBA00022842"/>
    </source>
</evidence>
<dbReference type="Gene3D" id="3.90.850.10">
    <property type="entry name" value="Fumarylacetoacetase-like, C-terminal domain"/>
    <property type="match status" value="1"/>
</dbReference>
<dbReference type="UniPathway" id="UPA00139">
    <property type="reaction ID" value="UER00341"/>
</dbReference>
<dbReference type="NCBIfam" id="TIGR01266">
    <property type="entry name" value="fum_ac_acetase"/>
    <property type="match status" value="1"/>
</dbReference>
<feature type="domain" description="Fumarylacetoacetase-like C-terminal" evidence="15">
    <location>
        <begin position="125"/>
        <end position="389"/>
    </location>
</feature>
<feature type="active site" description="Proton acceptor" evidence="11">
    <location>
        <position position="132"/>
    </location>
</feature>
<name>A0A4P6MXT4_9MICO</name>
<feature type="binding site" evidence="13">
    <location>
        <position position="231"/>
    </location>
    <ligand>
        <name>Mg(2+)</name>
        <dbReference type="ChEBI" id="CHEBI:18420"/>
    </ligand>
</feature>
<comment type="pathway">
    <text evidence="3">Amino-acid degradation; L-phenylalanine degradation; acetoacetate and fumarate from L-phenylalanine: step 6/6.</text>
</comment>
<feature type="binding site" evidence="13">
    <location>
        <position position="197"/>
    </location>
    <ligand>
        <name>Ca(2+)</name>
        <dbReference type="ChEBI" id="CHEBI:29108"/>
    </ligand>
</feature>
<evidence type="ECO:0000256" key="1">
    <source>
        <dbReference type="ARBA" id="ARBA00001913"/>
    </source>
</evidence>
<evidence type="ECO:0000256" key="2">
    <source>
        <dbReference type="ARBA" id="ARBA00001946"/>
    </source>
</evidence>
<feature type="binding site" evidence="13">
    <location>
        <position position="251"/>
    </location>
    <ligand>
        <name>Mg(2+)</name>
        <dbReference type="ChEBI" id="CHEBI:18420"/>
    </ligand>
</feature>
<evidence type="ECO:0000313" key="18">
    <source>
        <dbReference type="Proteomes" id="UP000290408"/>
    </source>
</evidence>
<keyword evidence="8 13" id="KW-0460">Magnesium</keyword>
<feature type="region of interest" description="Disordered" evidence="14">
    <location>
        <begin position="169"/>
        <end position="190"/>
    </location>
</feature>
<dbReference type="RefSeq" id="WP_130629516.1">
    <property type="nucleotide sequence ID" value="NZ_CP036164.1"/>
</dbReference>
<evidence type="ECO:0000256" key="5">
    <source>
        <dbReference type="ARBA" id="ARBA00022723"/>
    </source>
</evidence>
<dbReference type="InterPro" id="IPR036462">
    <property type="entry name" value="Fumarylacetoacetase_N_sf"/>
</dbReference>
<protein>
    <recommendedName>
        <fullName evidence="4">fumarylacetoacetase</fullName>
        <ecNumber evidence="4">3.7.1.2</ecNumber>
    </recommendedName>
</protein>
<comment type="cofactor">
    <cofactor evidence="1 13">
        <name>Ca(2+)</name>
        <dbReference type="ChEBI" id="CHEBI:29108"/>
    </cofactor>
</comment>
<dbReference type="STRING" id="1216970.GCA_001570985_00793"/>
<dbReference type="EC" id="3.7.1.2" evidence="4"/>
<dbReference type="GO" id="GO:0006572">
    <property type="term" value="P:L-tyrosine catabolic process"/>
    <property type="evidence" value="ECO:0007669"/>
    <property type="project" value="UniProtKB-KW"/>
</dbReference>
<evidence type="ECO:0000259" key="16">
    <source>
        <dbReference type="Pfam" id="PF09298"/>
    </source>
</evidence>
<dbReference type="InterPro" id="IPR005959">
    <property type="entry name" value="Fumarylacetoacetase"/>
</dbReference>
<feature type="domain" description="Fumarylacetoacetase N-terminal" evidence="16">
    <location>
        <begin position="17"/>
        <end position="117"/>
    </location>
</feature>
<feature type="binding site" evidence="13">
    <location>
        <position position="125"/>
    </location>
    <ligand>
        <name>Ca(2+)</name>
        <dbReference type="ChEBI" id="CHEBI:29108"/>
    </ligand>
</feature>
<feature type="binding site" evidence="13">
    <location>
        <position position="255"/>
    </location>
    <ligand>
        <name>Mg(2+)</name>
        <dbReference type="ChEBI" id="CHEBI:18420"/>
    </ligand>
</feature>
<dbReference type="InterPro" id="IPR015377">
    <property type="entry name" value="Fumarylacetoacetase_N"/>
</dbReference>
<feature type="binding site" evidence="12">
    <location>
        <position position="127"/>
    </location>
    <ligand>
        <name>substrate</name>
    </ligand>
</feature>
<dbReference type="PANTHER" id="PTHR43069:SF2">
    <property type="entry name" value="FUMARYLACETOACETASE"/>
    <property type="match status" value="1"/>
</dbReference>
<feature type="binding site" evidence="13">
    <location>
        <position position="199"/>
    </location>
    <ligand>
        <name>Ca(2+)</name>
        <dbReference type="ChEBI" id="CHEBI:29108"/>
    </ligand>
</feature>
<dbReference type="EMBL" id="CP036164">
    <property type="protein sequence ID" value="QBF46293.1"/>
    <property type="molecule type" value="Genomic_DNA"/>
</dbReference>
<dbReference type="GO" id="GO:0004334">
    <property type="term" value="F:fumarylacetoacetase activity"/>
    <property type="evidence" value="ECO:0007669"/>
    <property type="project" value="UniProtKB-EC"/>
</dbReference>
<comment type="cofactor">
    <cofactor evidence="2 13">
        <name>Mg(2+)</name>
        <dbReference type="ChEBI" id="CHEBI:18420"/>
    </cofactor>
</comment>
<dbReference type="SUPFAM" id="SSF56529">
    <property type="entry name" value="FAH"/>
    <property type="match status" value="1"/>
</dbReference>
<dbReference type="KEGG" id="jli:EXU32_08535"/>
<evidence type="ECO:0000256" key="14">
    <source>
        <dbReference type="SAM" id="MobiDB-lite"/>
    </source>
</evidence>
<dbReference type="AlphaFoldDB" id="A0A4P6MXT4"/>
<dbReference type="InterPro" id="IPR011234">
    <property type="entry name" value="Fumarylacetoacetase-like_C"/>
</dbReference>
<feature type="binding site" evidence="12">
    <location>
        <position position="242"/>
    </location>
    <ligand>
        <name>substrate</name>
    </ligand>
</feature>
<dbReference type="SUPFAM" id="SSF63433">
    <property type="entry name" value="Fumarylacetoacetate hydrolase, FAH, N-terminal domain"/>
    <property type="match status" value="1"/>
</dbReference>
<organism evidence="17 18">
    <name type="scientific">Janibacter limosus</name>
    <dbReference type="NCBI Taxonomy" id="53458"/>
    <lineage>
        <taxon>Bacteria</taxon>
        <taxon>Bacillati</taxon>
        <taxon>Actinomycetota</taxon>
        <taxon>Actinomycetes</taxon>
        <taxon>Micrococcales</taxon>
        <taxon>Intrasporangiaceae</taxon>
        <taxon>Janibacter</taxon>
    </lineage>
</organism>
<evidence type="ECO:0000259" key="15">
    <source>
        <dbReference type="Pfam" id="PF01557"/>
    </source>
</evidence>
<accession>A0A4P6MXT4</accession>
<keyword evidence="7 13" id="KW-0106">Calcium</keyword>
<dbReference type="InterPro" id="IPR036663">
    <property type="entry name" value="Fumarylacetoacetase_C_sf"/>
</dbReference>
<dbReference type="Proteomes" id="UP000290408">
    <property type="component" value="Chromosome"/>
</dbReference>
<evidence type="ECO:0000313" key="17">
    <source>
        <dbReference type="EMBL" id="QBF46293.1"/>
    </source>
</evidence>
<keyword evidence="6 17" id="KW-0378">Hydrolase</keyword>
<keyword evidence="10" id="KW-0585">Phenylalanine catabolism</keyword>
<feature type="binding site" evidence="12">
    <location>
        <position position="344"/>
    </location>
    <ligand>
        <name>substrate</name>
    </ligand>
</feature>
<dbReference type="PANTHER" id="PTHR43069">
    <property type="entry name" value="FUMARYLACETOACETASE"/>
    <property type="match status" value="1"/>
</dbReference>
<evidence type="ECO:0000256" key="4">
    <source>
        <dbReference type="ARBA" id="ARBA00012094"/>
    </source>
</evidence>
<dbReference type="GO" id="GO:1902000">
    <property type="term" value="P:homogentisate catabolic process"/>
    <property type="evidence" value="ECO:0007669"/>
    <property type="project" value="TreeGrafter"/>
</dbReference>
<feature type="binding site" evidence="13">
    <location>
        <position position="231"/>
    </location>
    <ligand>
        <name>Ca(2+)</name>
        <dbReference type="ChEBI" id="CHEBI:29108"/>
    </ligand>
</feature>
<dbReference type="Pfam" id="PF09298">
    <property type="entry name" value="FAA_hydrolase_N"/>
    <property type="match status" value="1"/>
</dbReference>
<reference evidence="17 18" key="1">
    <citation type="submission" date="2019-02" db="EMBL/GenBank/DDBJ databases">
        <title>Genomic data mining of an Antarctic deep-sea actinobacterium, Janibacterlimosus P3-3-X1.</title>
        <authorList>
            <person name="Liao L."/>
            <person name="Chen B."/>
        </authorList>
    </citation>
    <scope>NUCLEOTIDE SEQUENCE [LARGE SCALE GENOMIC DNA]</scope>
    <source>
        <strain evidence="17 18">P3-3-X1</strain>
    </source>
</reference>